<keyword evidence="1" id="KW-0812">Transmembrane</keyword>
<feature type="transmembrane region" description="Helical" evidence="1">
    <location>
        <begin position="454"/>
        <end position="478"/>
    </location>
</feature>
<feature type="transmembrane region" description="Helical" evidence="1">
    <location>
        <begin position="284"/>
        <end position="302"/>
    </location>
</feature>
<dbReference type="RefSeq" id="WP_131309361.1">
    <property type="nucleotide sequence ID" value="NZ_SJFN01000013.1"/>
</dbReference>
<reference evidence="3 4" key="1">
    <citation type="submission" date="2019-02" db="EMBL/GenBank/DDBJ databases">
        <title>Siculibacillus lacustris gen. nov., sp. nov., a new rosette-forming bacterium isolated from a freshwater crater lake (Lake St. Ana, Romania).</title>
        <authorList>
            <person name="Felfoldi T."/>
            <person name="Marton Z."/>
            <person name="Szabo A."/>
            <person name="Mentes A."/>
            <person name="Boka K."/>
            <person name="Marialigeti K."/>
            <person name="Mathe I."/>
            <person name="Koncz M."/>
            <person name="Schumann P."/>
            <person name="Toth E."/>
        </authorList>
    </citation>
    <scope>NUCLEOTIDE SEQUENCE [LARGE SCALE GENOMIC DNA]</scope>
    <source>
        <strain evidence="3 4">SA-279</strain>
    </source>
</reference>
<evidence type="ECO:0000313" key="3">
    <source>
        <dbReference type="EMBL" id="TBW38033.1"/>
    </source>
</evidence>
<keyword evidence="4" id="KW-1185">Reference proteome</keyword>
<feature type="transmembrane region" description="Helical" evidence="1">
    <location>
        <begin position="394"/>
        <end position="414"/>
    </location>
</feature>
<evidence type="ECO:0000259" key="2">
    <source>
        <dbReference type="Pfam" id="PF12801"/>
    </source>
</evidence>
<name>A0A4Q9VSX0_9HYPH</name>
<keyword evidence="1" id="KW-0472">Membrane</keyword>
<proteinExistence type="predicted"/>
<keyword evidence="1" id="KW-1133">Transmembrane helix</keyword>
<feature type="domain" description="4Fe-4S ferredoxin-type" evidence="2">
    <location>
        <begin position="171"/>
        <end position="205"/>
    </location>
</feature>
<evidence type="ECO:0000256" key="1">
    <source>
        <dbReference type="SAM" id="Phobius"/>
    </source>
</evidence>
<feature type="domain" description="4Fe-4S ferredoxin-type" evidence="2">
    <location>
        <begin position="85"/>
        <end position="124"/>
    </location>
</feature>
<dbReference type="EMBL" id="SJFN01000013">
    <property type="protein sequence ID" value="TBW38033.1"/>
    <property type="molecule type" value="Genomic_DNA"/>
</dbReference>
<dbReference type="OrthoDB" id="9806398at2"/>
<dbReference type="Pfam" id="PF12801">
    <property type="entry name" value="Fer4_5"/>
    <property type="match status" value="2"/>
</dbReference>
<feature type="transmembrane region" description="Helical" evidence="1">
    <location>
        <begin position="353"/>
        <end position="382"/>
    </location>
</feature>
<dbReference type="InterPro" id="IPR017896">
    <property type="entry name" value="4Fe4S_Fe-S-bd"/>
</dbReference>
<sequence length="482" mass="52665">MSLGDILEAAPDDRAAEPTDRIGARIDVVLAKVGDLLLRHRTAIHAVQWTMVAIYVTLIVVPVIVPLPGRLDHVWSHATLFAQFVFWGIWWPFVLVSMVLVGRVWCGLMCPEGALTELASRHGRAGAIPRIVTWAGWPFVAFASTTIYGQMISVYQYPAPVLVILGGSTVAAVGVGYLWGRDKRVWCRFLCPVNGVFRVLSKLAPVHFRVDGARWDAFRLTGAKPERINCAPMVALPTMRGNSHCHMCGRCSGFRGGSITLSRRSPNHEIVHVAGDRPDPWETALIVFGLMGIAVGAFHWSSSPWFIDAKQMVADGLADAGILWPLTVTPPWWILTHYPAQNDVLSLLDGALLVTYILATATVIGGVIAIGLVIASLIGGGWSSRRFHHYAQTLIPMAGTGVFLGLSALTVTLLKSDGIVMDWVEPLRIGLLAGASTWSAWLIWRVAGLYRRSVVARAATLVAMLPAIAISDTAWWLFFWGW</sequence>
<feature type="transmembrane region" description="Helical" evidence="1">
    <location>
        <begin position="89"/>
        <end position="110"/>
    </location>
</feature>
<feature type="transmembrane region" description="Helical" evidence="1">
    <location>
        <begin position="46"/>
        <end position="69"/>
    </location>
</feature>
<dbReference type="Proteomes" id="UP000292781">
    <property type="component" value="Unassembled WGS sequence"/>
</dbReference>
<comment type="caution">
    <text evidence="3">The sequence shown here is derived from an EMBL/GenBank/DDBJ whole genome shotgun (WGS) entry which is preliminary data.</text>
</comment>
<dbReference type="AlphaFoldDB" id="A0A4Q9VSX0"/>
<feature type="transmembrane region" description="Helical" evidence="1">
    <location>
        <begin position="157"/>
        <end position="179"/>
    </location>
</feature>
<organism evidence="3 4">
    <name type="scientific">Siculibacillus lacustris</name>
    <dbReference type="NCBI Taxonomy" id="1549641"/>
    <lineage>
        <taxon>Bacteria</taxon>
        <taxon>Pseudomonadati</taxon>
        <taxon>Pseudomonadota</taxon>
        <taxon>Alphaproteobacteria</taxon>
        <taxon>Hyphomicrobiales</taxon>
        <taxon>Ancalomicrobiaceae</taxon>
        <taxon>Siculibacillus</taxon>
    </lineage>
</organism>
<feature type="transmembrane region" description="Helical" evidence="1">
    <location>
        <begin position="426"/>
        <end position="447"/>
    </location>
</feature>
<evidence type="ECO:0000313" key="4">
    <source>
        <dbReference type="Proteomes" id="UP000292781"/>
    </source>
</evidence>
<protein>
    <submittedName>
        <fullName evidence="3">4Fe-4S binding protein</fullName>
    </submittedName>
</protein>
<feature type="transmembrane region" description="Helical" evidence="1">
    <location>
        <begin position="131"/>
        <end position="151"/>
    </location>
</feature>
<accession>A0A4Q9VSX0</accession>
<gene>
    <name evidence="3" type="ORF">EYW49_10545</name>
</gene>